<evidence type="ECO:0000256" key="10">
    <source>
        <dbReference type="RuleBase" id="RU004182"/>
    </source>
</evidence>
<dbReference type="PROSITE" id="PS00394">
    <property type="entry name" value="DNA_PHOTOLYASES_1_1"/>
    <property type="match status" value="1"/>
</dbReference>
<dbReference type="Pfam" id="PF03441">
    <property type="entry name" value="FAD_binding_7"/>
    <property type="match status" value="1"/>
</dbReference>
<keyword evidence="12" id="KW-0456">Lyase</keyword>
<evidence type="ECO:0000256" key="6">
    <source>
        <dbReference type="ARBA" id="ARBA00022991"/>
    </source>
</evidence>
<dbReference type="Gene3D" id="1.25.40.80">
    <property type="match status" value="1"/>
</dbReference>
<dbReference type="OrthoDB" id="9772484at2"/>
<dbReference type="GO" id="GO:0000719">
    <property type="term" value="P:photoreactive repair"/>
    <property type="evidence" value="ECO:0007669"/>
    <property type="project" value="UniProtKB-ARBA"/>
</dbReference>
<comment type="cofactor">
    <cofactor evidence="8">
        <name>FAD</name>
        <dbReference type="ChEBI" id="CHEBI:57692"/>
    </cofactor>
    <text evidence="8">Binds 1 FAD per subunit.</text>
</comment>
<dbReference type="InterPro" id="IPR002081">
    <property type="entry name" value="Cryptochrome/DNA_photolyase_1"/>
</dbReference>
<evidence type="ECO:0000259" key="11">
    <source>
        <dbReference type="PROSITE" id="PS51645"/>
    </source>
</evidence>
<comment type="cofactor">
    <cofactor evidence="1">
        <name>(6R)-5,10-methylene-5,6,7,8-tetrahydrofolate</name>
        <dbReference type="ChEBI" id="CHEBI:15636"/>
    </cofactor>
</comment>
<proteinExistence type="inferred from homology"/>
<dbReference type="PANTHER" id="PTHR11455">
    <property type="entry name" value="CRYPTOCHROME"/>
    <property type="match status" value="1"/>
</dbReference>
<feature type="site" description="Electron transfer via tryptophanyl radical" evidence="9">
    <location>
        <position position="378"/>
    </location>
</feature>
<evidence type="ECO:0000313" key="12">
    <source>
        <dbReference type="EMBL" id="AUR51346.1"/>
    </source>
</evidence>
<name>A0A2I7N4F2_9NEIS</name>
<dbReference type="KEGG" id="nba:CUN60_03205"/>
<feature type="binding site" evidence="8">
    <location>
        <position position="223"/>
    </location>
    <ligand>
        <name>FAD</name>
        <dbReference type="ChEBI" id="CHEBI:57692"/>
    </ligand>
</feature>
<dbReference type="GO" id="GO:0003904">
    <property type="term" value="F:deoxyribodipyrimidine photo-lyase activity"/>
    <property type="evidence" value="ECO:0007669"/>
    <property type="project" value="UniProtKB-EC"/>
</dbReference>
<dbReference type="PRINTS" id="PR00147">
    <property type="entry name" value="DNAPHOTLYASE"/>
</dbReference>
<reference evidence="13" key="1">
    <citation type="submission" date="2017-11" db="EMBL/GenBank/DDBJ databases">
        <authorList>
            <person name="Chan K.G."/>
            <person name="Lee L.S."/>
        </authorList>
    </citation>
    <scope>NUCLEOTIDE SEQUENCE [LARGE SCALE GENOMIC DNA]</scope>
    <source>
        <strain evidence="13">DSM 100970</strain>
    </source>
</reference>
<dbReference type="AlphaFoldDB" id="A0A2I7N4F2"/>
<dbReference type="Pfam" id="PF00875">
    <property type="entry name" value="DNA_photolyase"/>
    <property type="match status" value="1"/>
</dbReference>
<protein>
    <recommendedName>
        <fullName evidence="3">Deoxyribodipyrimidine photo-lyase</fullName>
        <ecNumber evidence="2">4.1.99.3</ecNumber>
    </recommendedName>
</protein>
<evidence type="ECO:0000256" key="3">
    <source>
        <dbReference type="ARBA" id="ARBA00014046"/>
    </source>
</evidence>
<dbReference type="FunFam" id="1.10.579.10:FF:000003">
    <property type="entry name" value="Deoxyribodipyrimidine photo-lyase"/>
    <property type="match status" value="1"/>
</dbReference>
<evidence type="ECO:0000256" key="8">
    <source>
        <dbReference type="PIRSR" id="PIRSR602081-1"/>
    </source>
</evidence>
<dbReference type="InterPro" id="IPR036134">
    <property type="entry name" value="Crypto/Photolyase_FAD-like_sf"/>
</dbReference>
<keyword evidence="4 8" id="KW-0285">Flavoprotein</keyword>
<feature type="site" description="Electron transfer via tryptophanyl radical" evidence="9">
    <location>
        <position position="355"/>
    </location>
</feature>
<keyword evidence="13" id="KW-1185">Reference proteome</keyword>
<feature type="domain" description="Photolyase/cryptochrome alpha/beta" evidence="11">
    <location>
        <begin position="4"/>
        <end position="129"/>
    </location>
</feature>
<evidence type="ECO:0000256" key="5">
    <source>
        <dbReference type="ARBA" id="ARBA00022827"/>
    </source>
</evidence>
<dbReference type="PANTHER" id="PTHR11455:SF9">
    <property type="entry name" value="CRYPTOCHROME CIRCADIAN CLOCK 5 ISOFORM X1"/>
    <property type="match status" value="1"/>
</dbReference>
<dbReference type="SUPFAM" id="SSF48173">
    <property type="entry name" value="Cryptochrome/photolyase FAD-binding domain"/>
    <property type="match status" value="1"/>
</dbReference>
<dbReference type="PROSITE" id="PS51645">
    <property type="entry name" value="PHR_CRY_ALPHA_BETA"/>
    <property type="match status" value="1"/>
</dbReference>
<evidence type="ECO:0000313" key="13">
    <source>
        <dbReference type="Proteomes" id="UP000236655"/>
    </source>
</evidence>
<dbReference type="InterPro" id="IPR018394">
    <property type="entry name" value="DNA_photolyase_1_CS_C"/>
</dbReference>
<dbReference type="EC" id="4.1.99.3" evidence="2"/>
<dbReference type="GO" id="GO:0003677">
    <property type="term" value="F:DNA binding"/>
    <property type="evidence" value="ECO:0007669"/>
    <property type="project" value="TreeGrafter"/>
</dbReference>
<feature type="site" description="Electron transfer via tryptophanyl radical" evidence="9">
    <location>
        <position position="302"/>
    </location>
</feature>
<evidence type="ECO:0000256" key="4">
    <source>
        <dbReference type="ARBA" id="ARBA00022630"/>
    </source>
</evidence>
<comment type="similarity">
    <text evidence="10">Belongs to the DNA photolyase family.</text>
</comment>
<feature type="binding site" evidence="8">
    <location>
        <position position="268"/>
    </location>
    <ligand>
        <name>FAD</name>
        <dbReference type="ChEBI" id="CHEBI:57692"/>
    </ligand>
</feature>
<accession>A0A2I7N4F2</accession>
<dbReference type="InterPro" id="IPR014729">
    <property type="entry name" value="Rossmann-like_a/b/a_fold"/>
</dbReference>
<dbReference type="Proteomes" id="UP000236655">
    <property type="component" value="Chromosome"/>
</dbReference>
<dbReference type="RefSeq" id="WP_102950646.1">
    <property type="nucleotide sequence ID" value="NZ_CP024847.1"/>
</dbReference>
<organism evidence="12 13">
    <name type="scientific">Aquella oligotrophica</name>
    <dbReference type="NCBI Taxonomy" id="2067065"/>
    <lineage>
        <taxon>Bacteria</taxon>
        <taxon>Pseudomonadati</taxon>
        <taxon>Pseudomonadota</taxon>
        <taxon>Betaproteobacteria</taxon>
        <taxon>Neisseriales</taxon>
        <taxon>Neisseriaceae</taxon>
        <taxon>Aquella</taxon>
    </lineage>
</organism>
<dbReference type="InterPro" id="IPR006050">
    <property type="entry name" value="DNA_photolyase_N"/>
</dbReference>
<dbReference type="GO" id="GO:0009416">
    <property type="term" value="P:response to light stimulus"/>
    <property type="evidence" value="ECO:0007669"/>
    <property type="project" value="TreeGrafter"/>
</dbReference>
<comment type="catalytic activity">
    <reaction evidence="7">
        <text>cyclobutadipyrimidine (in DNA) = 2 pyrimidine residues (in DNA).</text>
        <dbReference type="EC" id="4.1.99.3"/>
    </reaction>
</comment>
<dbReference type="EMBL" id="CP024847">
    <property type="protein sequence ID" value="AUR51346.1"/>
    <property type="molecule type" value="Genomic_DNA"/>
</dbReference>
<sequence>MTKLKVIHWFRQDLRLSDNPALYEAAINGDILPVYILDDINAKEYKMGGASRFWLHYSLTSLNQSLGGKLSIYCGDPSQILPDLCSRHNISKVFWNRCYEPWRIARDKQIKEHLKSLGVDVESHNGSLLWEPWTISKNDGTPYKVFTPFYRKGCLSAPYPRNPLREPDNVNFIRDDTGTLAIDDLQLLPTIAWDKKMLGYWGFGEAAAKDYLIRFLESGVIDYKEGRNYPAKKFVSRLSPYLHFGEISPNQAWYAIKQLGDNINTDHFCSELGWREFSYSQLYYNPELPKKNLQAKFDAFPWQENDEKLLAWQKGLTGIPMVDAGMRELWETGYMHNRVRMIVGSFLVKNLLLDWRLGERWFWDCLLDADLANNSASWQWVAGCGADAAPYFRIFNPVTQGAKFDPDGEYIRHYLPELKNLPTRYLFSPWEAPAAILANAGVELGVNYPNPIVDLSLSREEALAAFASLKG</sequence>
<dbReference type="InterPro" id="IPR005101">
    <property type="entry name" value="Cryptochr/Photolyase_FAD-bd"/>
</dbReference>
<dbReference type="GO" id="GO:0071949">
    <property type="term" value="F:FAD binding"/>
    <property type="evidence" value="ECO:0007669"/>
    <property type="project" value="TreeGrafter"/>
</dbReference>
<dbReference type="Gene3D" id="1.10.579.10">
    <property type="entry name" value="DNA Cyclobutane Dipyrimidine Photolyase, subunit A, domain 3"/>
    <property type="match status" value="1"/>
</dbReference>
<dbReference type="InterPro" id="IPR036155">
    <property type="entry name" value="Crypto/Photolyase_N_sf"/>
</dbReference>
<gene>
    <name evidence="12" type="ORF">CUN60_03205</name>
</gene>
<dbReference type="SUPFAM" id="SSF52425">
    <property type="entry name" value="Cryptochrome/photolyase, N-terminal domain"/>
    <property type="match status" value="1"/>
</dbReference>
<evidence type="ECO:0000256" key="9">
    <source>
        <dbReference type="PIRSR" id="PIRSR602081-2"/>
    </source>
</evidence>
<evidence type="ECO:0000256" key="2">
    <source>
        <dbReference type="ARBA" id="ARBA00013149"/>
    </source>
</evidence>
<keyword evidence="5 8" id="KW-0274">FAD</keyword>
<evidence type="ECO:0000256" key="7">
    <source>
        <dbReference type="ARBA" id="ARBA00033999"/>
    </source>
</evidence>
<dbReference type="Gene3D" id="3.40.50.620">
    <property type="entry name" value="HUPs"/>
    <property type="match status" value="1"/>
</dbReference>
<feature type="binding site" evidence="8">
    <location>
        <begin position="368"/>
        <end position="370"/>
    </location>
    <ligand>
        <name>FAD</name>
        <dbReference type="ChEBI" id="CHEBI:57692"/>
    </ligand>
</feature>
<keyword evidence="6 10" id="KW-0157">Chromophore</keyword>
<evidence type="ECO:0000256" key="1">
    <source>
        <dbReference type="ARBA" id="ARBA00001932"/>
    </source>
</evidence>